<evidence type="ECO:0000256" key="2">
    <source>
        <dbReference type="RuleBase" id="RU000461"/>
    </source>
</evidence>
<dbReference type="InterPro" id="IPR017972">
    <property type="entry name" value="Cyt_P450_CS"/>
</dbReference>
<dbReference type="CDD" id="cd11030">
    <property type="entry name" value="CYP105-like"/>
    <property type="match status" value="1"/>
</dbReference>
<keyword evidence="2" id="KW-0503">Monooxygenase</keyword>
<dbReference type="Pfam" id="PF00067">
    <property type="entry name" value="p450"/>
    <property type="match status" value="1"/>
</dbReference>
<dbReference type="Gene3D" id="1.10.630.10">
    <property type="entry name" value="Cytochrome P450"/>
    <property type="match status" value="1"/>
</dbReference>
<dbReference type="Proteomes" id="UP001596175">
    <property type="component" value="Unassembled WGS sequence"/>
</dbReference>
<dbReference type="PANTHER" id="PTHR46696:SF1">
    <property type="entry name" value="CYTOCHROME P450 YJIB-RELATED"/>
    <property type="match status" value="1"/>
</dbReference>
<reference evidence="4" key="1">
    <citation type="journal article" date="2019" name="Int. J. Syst. Evol. Microbiol.">
        <title>The Global Catalogue of Microorganisms (GCM) 10K type strain sequencing project: providing services to taxonomists for standard genome sequencing and annotation.</title>
        <authorList>
            <consortium name="The Broad Institute Genomics Platform"/>
            <consortium name="The Broad Institute Genome Sequencing Center for Infectious Disease"/>
            <person name="Wu L."/>
            <person name="Ma J."/>
        </authorList>
    </citation>
    <scope>NUCLEOTIDE SEQUENCE [LARGE SCALE GENOMIC DNA]</scope>
    <source>
        <strain evidence="4">XZYJ18</strain>
    </source>
</reference>
<dbReference type="RefSeq" id="WP_378019243.1">
    <property type="nucleotide sequence ID" value="NZ_JBHSKG010000001.1"/>
</dbReference>
<gene>
    <name evidence="3" type="ORF">ACFPK1_02165</name>
</gene>
<dbReference type="PRINTS" id="PR00359">
    <property type="entry name" value="BP450"/>
</dbReference>
<protein>
    <submittedName>
        <fullName evidence="3">Cytochrome P450</fullName>
        <ecNumber evidence="3">1.14.-.-</ecNumber>
    </submittedName>
</protein>
<dbReference type="EMBL" id="JBHSKG010000001">
    <property type="protein sequence ID" value="MFC5137023.1"/>
    <property type="molecule type" value="Genomic_DNA"/>
</dbReference>
<dbReference type="GO" id="GO:0016491">
    <property type="term" value="F:oxidoreductase activity"/>
    <property type="evidence" value="ECO:0007669"/>
    <property type="project" value="UniProtKB-KW"/>
</dbReference>
<evidence type="ECO:0000313" key="3">
    <source>
        <dbReference type="EMBL" id="MFC5137023.1"/>
    </source>
</evidence>
<comment type="caution">
    <text evidence="3">The sequence shown here is derived from an EMBL/GenBank/DDBJ whole genome shotgun (WGS) entry which is preliminary data.</text>
</comment>
<evidence type="ECO:0000256" key="1">
    <source>
        <dbReference type="ARBA" id="ARBA00010617"/>
    </source>
</evidence>
<name>A0ABV9ZA90_9PSEU</name>
<keyword evidence="2" id="KW-0349">Heme</keyword>
<keyword evidence="2" id="KW-0408">Iron</keyword>
<dbReference type="EC" id="1.14.-.-" evidence="3"/>
<dbReference type="InterPro" id="IPR036396">
    <property type="entry name" value="Cyt_P450_sf"/>
</dbReference>
<dbReference type="SUPFAM" id="SSF48264">
    <property type="entry name" value="Cytochrome P450"/>
    <property type="match status" value="1"/>
</dbReference>
<proteinExistence type="inferred from homology"/>
<keyword evidence="4" id="KW-1185">Reference proteome</keyword>
<accession>A0ABV9ZA90</accession>
<keyword evidence="2" id="KW-0479">Metal-binding</keyword>
<comment type="similarity">
    <text evidence="1 2">Belongs to the cytochrome P450 family.</text>
</comment>
<dbReference type="InterPro" id="IPR002397">
    <property type="entry name" value="Cyt_P450_B"/>
</dbReference>
<evidence type="ECO:0000313" key="4">
    <source>
        <dbReference type="Proteomes" id="UP001596175"/>
    </source>
</evidence>
<dbReference type="InterPro" id="IPR001128">
    <property type="entry name" value="Cyt_P450"/>
</dbReference>
<dbReference type="PROSITE" id="PS00086">
    <property type="entry name" value="CYTOCHROME_P450"/>
    <property type="match status" value="1"/>
</dbReference>
<dbReference type="PRINTS" id="PR00385">
    <property type="entry name" value="P450"/>
</dbReference>
<keyword evidence="2 3" id="KW-0560">Oxidoreductase</keyword>
<dbReference type="PANTHER" id="PTHR46696">
    <property type="entry name" value="P450, PUTATIVE (EUROFUNG)-RELATED"/>
    <property type="match status" value="1"/>
</dbReference>
<organism evidence="3 4">
    <name type="scientific">Actinomycetospora rhizophila</name>
    <dbReference type="NCBI Taxonomy" id="1416876"/>
    <lineage>
        <taxon>Bacteria</taxon>
        <taxon>Bacillati</taxon>
        <taxon>Actinomycetota</taxon>
        <taxon>Actinomycetes</taxon>
        <taxon>Pseudonocardiales</taxon>
        <taxon>Pseudonocardiaceae</taxon>
        <taxon>Actinomycetospora</taxon>
    </lineage>
</organism>
<sequence length="411" mass="45372">MAEHWTGEVARQRDGFTLLREVEALRESGETARVTTPFGHEATMVTRYADARELHGDPQRFRLDAVGPPPALVAAGRDRAEFRRRQAGNLLGQDPPDHTRLRRMLTGEFTVKRMKRLVPRVEEIVAEHLDAMEEAGRQAARSEAELTRRRPYTELVDDFALPVPSMVICELLGVPYDDRAEFTERSARSLDSTISAPERMRLADASRAYMADLVARHRAAPGDDLLGMLIREHSDEITDDELIGIGNLLLVAGHETTSNMLSLGTLALLEHPDQLARVRDEPAAVDGAVEELLRWLTVVHGGFPRAATEDTTLGGHPVAAGDLVIASLAAANGDPELVEDGATLDISRPPSPHLAFGHGIHHCLGAPLARIEMRVAFPALLQRFPDLRLAGEPEFRHRTLIYGLHRLPLAW</sequence>